<dbReference type="Proteomes" id="UP000251923">
    <property type="component" value="Unassembled WGS sequence"/>
</dbReference>
<dbReference type="AlphaFoldDB" id="A0A329NXV3"/>
<dbReference type="EMBL" id="QMHM01000046">
    <property type="protein sequence ID" value="RAV76592.1"/>
    <property type="molecule type" value="Genomic_DNA"/>
</dbReference>
<evidence type="ECO:0000256" key="3">
    <source>
        <dbReference type="ARBA" id="ARBA00022603"/>
    </source>
</evidence>
<dbReference type="Gene3D" id="3.40.50.150">
    <property type="entry name" value="Vaccinia Virus protein VP39"/>
    <property type="match status" value="1"/>
</dbReference>
<dbReference type="InterPro" id="IPR029063">
    <property type="entry name" value="SAM-dependent_MTases_sf"/>
</dbReference>
<dbReference type="SUPFAM" id="SSF53335">
    <property type="entry name" value="S-adenosyl-L-methionine-dependent methyltransferases"/>
    <property type="match status" value="1"/>
</dbReference>
<dbReference type="HAMAP" id="MF_01007">
    <property type="entry name" value="16SrRNA_methyltr_H"/>
    <property type="match status" value="1"/>
</dbReference>
<dbReference type="PANTHER" id="PTHR11265:SF0">
    <property type="entry name" value="12S RRNA N4-METHYLCYTIDINE METHYLTRANSFERASE"/>
    <property type="match status" value="1"/>
</dbReference>
<keyword evidence="5" id="KW-0949">S-adenosyl-L-methionine</keyword>
<evidence type="ECO:0000256" key="5">
    <source>
        <dbReference type="ARBA" id="ARBA00022691"/>
    </source>
</evidence>
<dbReference type="NCBIfam" id="TIGR00006">
    <property type="entry name" value="16S rRNA (cytosine(1402)-N(4))-methyltransferase RsmH"/>
    <property type="match status" value="1"/>
</dbReference>
<organism evidence="6 7">
    <name type="scientific">Aerococcus urinae</name>
    <dbReference type="NCBI Taxonomy" id="1376"/>
    <lineage>
        <taxon>Bacteria</taxon>
        <taxon>Bacillati</taxon>
        <taxon>Bacillota</taxon>
        <taxon>Bacilli</taxon>
        <taxon>Lactobacillales</taxon>
        <taxon>Aerococcaceae</taxon>
        <taxon>Aerococcus</taxon>
    </lineage>
</organism>
<protein>
    <submittedName>
        <fullName evidence="6">16S rRNA (Cytosine(1402)-N(4))-methyltransferase</fullName>
    </submittedName>
</protein>
<evidence type="ECO:0000256" key="4">
    <source>
        <dbReference type="ARBA" id="ARBA00022679"/>
    </source>
</evidence>
<evidence type="ECO:0000256" key="2">
    <source>
        <dbReference type="ARBA" id="ARBA00022552"/>
    </source>
</evidence>
<dbReference type="Gene3D" id="1.10.150.170">
    <property type="entry name" value="Putative methyltransferase TM0872, insert domain"/>
    <property type="match status" value="1"/>
</dbReference>
<reference evidence="6 7" key="1">
    <citation type="submission" date="2018-04" db="EMBL/GenBank/DDBJ databases">
        <title>Aerococcus urinae genomes.</title>
        <authorList>
            <person name="Hilt E."/>
            <person name="Gilbert N.M."/>
            <person name="Thomas-White K."/>
            <person name="Putonti C."/>
            <person name="Lewis A.L."/>
            <person name="Visck K.L."/>
            <person name="Wolfe A.J."/>
        </authorList>
    </citation>
    <scope>NUCLEOTIDE SEQUENCE [LARGE SCALE GENOMIC DNA]</scope>
    <source>
        <strain evidence="6 7">UMB7480</strain>
    </source>
</reference>
<dbReference type="PANTHER" id="PTHR11265">
    <property type="entry name" value="S-ADENOSYL-METHYLTRANSFERASE MRAW"/>
    <property type="match status" value="1"/>
</dbReference>
<name>A0A329NXV3_9LACT</name>
<dbReference type="GO" id="GO:0071424">
    <property type="term" value="F:rRNA (cytosine-N4-)-methyltransferase activity"/>
    <property type="evidence" value="ECO:0007669"/>
    <property type="project" value="TreeGrafter"/>
</dbReference>
<sequence length="280" mass="30387">MSKAPHIPVMLADVLEVLQPKDGGLYIDGTFGAGGYTRAILGQADCAVLAIDRDPNAILRGRELQSEFGGRLTLIEGCFGDMARLVRGLGHESVDGVVLDLGVSSMQLDQAERGFSFQKDGPLDMRMSGKGLSAADVVNTFDEPDLARIIAVYGEEKRARAVAKAIVQARTESQFDRTLALADTVARVIGRRPQDRIHPATRTFQALRIFVNDELGELAHGLAGAEALLGEGGRLAAVTFHSLEDRVVKRFLTARTGRSARANRFMPEKDEIAPSFREIE</sequence>
<gene>
    <name evidence="6" type="ORF">DBT54_09680</name>
</gene>
<dbReference type="SUPFAM" id="SSF81799">
    <property type="entry name" value="Putative methyltransferase TM0872, insert domain"/>
    <property type="match status" value="1"/>
</dbReference>
<evidence type="ECO:0000313" key="7">
    <source>
        <dbReference type="Proteomes" id="UP000251923"/>
    </source>
</evidence>
<keyword evidence="4" id="KW-0808">Transferase</keyword>
<dbReference type="InterPro" id="IPR023397">
    <property type="entry name" value="SAM-dep_MeTrfase_MraW_recog"/>
</dbReference>
<keyword evidence="2" id="KW-0698">rRNA processing</keyword>
<dbReference type="GO" id="GO:0005737">
    <property type="term" value="C:cytoplasm"/>
    <property type="evidence" value="ECO:0007669"/>
    <property type="project" value="TreeGrafter"/>
</dbReference>
<dbReference type="InterPro" id="IPR002903">
    <property type="entry name" value="RsmH"/>
</dbReference>
<evidence type="ECO:0000256" key="1">
    <source>
        <dbReference type="ARBA" id="ARBA00010396"/>
    </source>
</evidence>
<accession>A0A329NXV3</accession>
<feature type="non-terminal residue" evidence="6">
    <location>
        <position position="280"/>
    </location>
</feature>
<evidence type="ECO:0000313" key="6">
    <source>
        <dbReference type="EMBL" id="RAV76592.1"/>
    </source>
</evidence>
<dbReference type="GO" id="GO:0070475">
    <property type="term" value="P:rRNA base methylation"/>
    <property type="evidence" value="ECO:0007669"/>
    <property type="project" value="TreeGrafter"/>
</dbReference>
<keyword evidence="3" id="KW-0489">Methyltransferase</keyword>
<comment type="similarity">
    <text evidence="1">Belongs to the methyltransferase superfamily. RsmH family.</text>
</comment>
<comment type="caution">
    <text evidence="6">The sequence shown here is derived from an EMBL/GenBank/DDBJ whole genome shotgun (WGS) entry which is preliminary data.</text>
</comment>
<proteinExistence type="inferred from homology"/>
<dbReference type="FunFam" id="1.10.150.170:FF:000003">
    <property type="entry name" value="Ribosomal RNA small subunit methyltransferase H"/>
    <property type="match status" value="1"/>
</dbReference>
<dbReference type="PIRSF" id="PIRSF004486">
    <property type="entry name" value="MraW"/>
    <property type="match status" value="1"/>
</dbReference>
<dbReference type="Pfam" id="PF01795">
    <property type="entry name" value="Methyltransf_5"/>
    <property type="match status" value="1"/>
</dbReference>